<dbReference type="Proteomes" id="UP001265746">
    <property type="component" value="Unassembled WGS sequence"/>
</dbReference>
<comment type="caution">
    <text evidence="2">The sequence shown here is derived from an EMBL/GenBank/DDBJ whole genome shotgun (WGS) entry which is preliminary data.</text>
</comment>
<dbReference type="EMBL" id="JAUJFL010000003">
    <property type="protein sequence ID" value="KAK2608214.1"/>
    <property type="molecule type" value="Genomic_DNA"/>
</dbReference>
<sequence>MFRSKHKSTTDRAEPKLLRKLGNNEVYQLAMYLLDQYRGTSVSSRYSIPVTLSGPESRDELVRAVENAIVDAVLKHGVLQVAIADAHSKSPTWVQLETLNLRQHVTWHFKDSEAELEGILQEILADEVDATYPELDSRPGWRVVVIRPQQTKFVEIVFTWNHPHCDGMSGKIFHASLLESLNSAALGKDAENDTNDLSVIKLPDSPPNLPPPVEEICKLPVTLPFILKTMWEEWGPTMLTAKPTLARWAPIPSRSSPFKTQVRAFTVEAEQLGNILHACRQHKTTLTGLLHVLTLTSLASQLAEEAAPAFASGTTMDMRRYVDPKPPAYPWLEPDRAMGNFVTIMTHEFERGLVSQIRSLVSRSATDPSTSGTVEAGNRAEILSAELVDLIWKDAARVRGEMEQRLAMGLKNDIVGIMKFIGDWQQEMANAARKPRVHSWWITGTGVLDGTSSKTGPSSDSAPALQPVSSSGDDVWAIRRAQFALSTETTAAAINISPLTVSGERLCVGGSWQDCLFDESLGERVMADLEGWLGQLAQQSS</sequence>
<proteinExistence type="predicted"/>
<dbReference type="InterPro" id="IPR010828">
    <property type="entry name" value="Atf2/Sli1-like"/>
</dbReference>
<dbReference type="PANTHER" id="PTHR28037">
    <property type="entry name" value="ALCOHOL O-ACETYLTRANSFERASE 1-RELATED"/>
    <property type="match status" value="1"/>
</dbReference>
<protein>
    <recommendedName>
        <fullName evidence="4">Alcohol acetyltransferase FCK4</fullName>
    </recommendedName>
</protein>
<accession>A0AAD9W4Z9</accession>
<dbReference type="GO" id="GO:0008080">
    <property type="term" value="F:N-acetyltransferase activity"/>
    <property type="evidence" value="ECO:0007669"/>
    <property type="project" value="TreeGrafter"/>
</dbReference>
<dbReference type="Pfam" id="PF07247">
    <property type="entry name" value="AATase"/>
    <property type="match status" value="1"/>
</dbReference>
<evidence type="ECO:0000313" key="2">
    <source>
        <dbReference type="EMBL" id="KAK2608214.1"/>
    </source>
</evidence>
<evidence type="ECO:0000313" key="3">
    <source>
        <dbReference type="Proteomes" id="UP001265746"/>
    </source>
</evidence>
<gene>
    <name evidence="2" type="ORF">N8I77_006838</name>
</gene>
<dbReference type="PANTHER" id="PTHR28037:SF1">
    <property type="entry name" value="ALCOHOL O-ACETYLTRANSFERASE 1-RELATED"/>
    <property type="match status" value="1"/>
</dbReference>
<dbReference type="InterPro" id="IPR023213">
    <property type="entry name" value="CAT-like_dom_sf"/>
</dbReference>
<reference evidence="2" key="1">
    <citation type="submission" date="2023-06" db="EMBL/GenBank/DDBJ databases">
        <authorList>
            <person name="Noh H."/>
        </authorList>
    </citation>
    <scope>NUCLEOTIDE SEQUENCE</scope>
    <source>
        <strain evidence="2">DUCC20226</strain>
    </source>
</reference>
<organism evidence="2 3">
    <name type="scientific">Phomopsis amygdali</name>
    <name type="common">Fusicoccum amygdali</name>
    <dbReference type="NCBI Taxonomy" id="1214568"/>
    <lineage>
        <taxon>Eukaryota</taxon>
        <taxon>Fungi</taxon>
        <taxon>Dikarya</taxon>
        <taxon>Ascomycota</taxon>
        <taxon>Pezizomycotina</taxon>
        <taxon>Sordariomycetes</taxon>
        <taxon>Sordariomycetidae</taxon>
        <taxon>Diaporthales</taxon>
        <taxon>Diaporthaceae</taxon>
        <taxon>Diaporthe</taxon>
    </lineage>
</organism>
<dbReference type="SUPFAM" id="SSF52777">
    <property type="entry name" value="CoA-dependent acyltransferases"/>
    <property type="match status" value="1"/>
</dbReference>
<feature type="region of interest" description="Disordered" evidence="1">
    <location>
        <begin position="451"/>
        <end position="470"/>
    </location>
</feature>
<name>A0AAD9W4Z9_PHOAM</name>
<keyword evidence="3" id="KW-1185">Reference proteome</keyword>
<dbReference type="Gene3D" id="3.30.559.10">
    <property type="entry name" value="Chloramphenicol acetyltransferase-like domain"/>
    <property type="match status" value="1"/>
</dbReference>
<dbReference type="AlphaFoldDB" id="A0AAD9W4Z9"/>
<evidence type="ECO:0008006" key="4">
    <source>
        <dbReference type="Google" id="ProtNLM"/>
    </source>
</evidence>
<dbReference type="InterPro" id="IPR052058">
    <property type="entry name" value="Alcohol_O-acetyltransferase"/>
</dbReference>
<evidence type="ECO:0000256" key="1">
    <source>
        <dbReference type="SAM" id="MobiDB-lite"/>
    </source>
</evidence>